<keyword evidence="4 12" id="KW-0808">Transferase</keyword>
<dbReference type="EMBL" id="FODF01000043">
    <property type="protein sequence ID" value="SEN96064.1"/>
    <property type="molecule type" value="Genomic_DNA"/>
</dbReference>
<dbReference type="GO" id="GO:0004747">
    <property type="term" value="F:ribokinase activity"/>
    <property type="evidence" value="ECO:0007669"/>
    <property type="project" value="UniProtKB-UniRule"/>
</dbReference>
<dbReference type="CDD" id="cd01174">
    <property type="entry name" value="ribokinase"/>
    <property type="match status" value="1"/>
</dbReference>
<evidence type="ECO:0000256" key="10">
    <source>
        <dbReference type="ARBA" id="ARBA00022958"/>
    </source>
</evidence>
<feature type="active site" description="Proton acceptor" evidence="12">
    <location>
        <position position="242"/>
    </location>
</feature>
<dbReference type="PANTHER" id="PTHR10584:SF166">
    <property type="entry name" value="RIBOKINASE"/>
    <property type="match status" value="1"/>
</dbReference>
<feature type="binding site" evidence="12">
    <location>
        <begin position="11"/>
        <end position="13"/>
    </location>
    <ligand>
        <name>substrate</name>
    </ligand>
</feature>
<dbReference type="RefSeq" id="WP_091976238.1">
    <property type="nucleotide sequence ID" value="NZ_CAUWDX010000068.1"/>
</dbReference>
<dbReference type="HAMAP" id="MF_01987">
    <property type="entry name" value="Ribokinase"/>
    <property type="match status" value="1"/>
</dbReference>
<keyword evidence="6 12" id="KW-0547">Nucleotide-binding</keyword>
<comment type="similarity">
    <text evidence="1">Belongs to the carbohydrate kinase pfkB family.</text>
</comment>
<feature type="domain" description="Carbohydrate kinase PfkB" evidence="13">
    <location>
        <begin position="1"/>
        <end position="283"/>
    </location>
</feature>
<evidence type="ECO:0000256" key="12">
    <source>
        <dbReference type="HAMAP-Rule" id="MF_01987"/>
    </source>
</evidence>
<dbReference type="Proteomes" id="UP000199512">
    <property type="component" value="Unassembled WGS sequence"/>
</dbReference>
<comment type="subcellular location">
    <subcellularLocation>
        <location evidence="12">Cytoplasm</location>
    </subcellularLocation>
</comment>
<evidence type="ECO:0000313" key="14">
    <source>
        <dbReference type="EMBL" id="SEN96064.1"/>
    </source>
</evidence>
<keyword evidence="8 12" id="KW-0067">ATP-binding</keyword>
<evidence type="ECO:0000313" key="15">
    <source>
        <dbReference type="Proteomes" id="UP000199512"/>
    </source>
</evidence>
<comment type="function">
    <text evidence="12">Catalyzes the phosphorylation of ribose at O-5 in a reaction requiring ATP and magnesium. The resulting D-ribose-5-phosphate can then be used either for sythesis of nucleotides, histidine, and tryptophan, or as a component of the pentose phosphate pathway.</text>
</comment>
<feature type="binding site" evidence="12">
    <location>
        <position position="275"/>
    </location>
    <ligand>
        <name>K(+)</name>
        <dbReference type="ChEBI" id="CHEBI:29103"/>
    </ligand>
</feature>
<dbReference type="Pfam" id="PF00294">
    <property type="entry name" value="PfkB"/>
    <property type="match status" value="1"/>
</dbReference>
<keyword evidence="5 12" id="KW-0479">Metal-binding</keyword>
<keyword evidence="11 12" id="KW-0119">Carbohydrate metabolism</keyword>
<protein>
    <recommendedName>
        <fullName evidence="3 12">Ribokinase</fullName>
        <shortName evidence="12">RK</shortName>
        <ecNumber evidence="2 12">2.7.1.15</ecNumber>
    </recommendedName>
</protein>
<dbReference type="OrthoDB" id="9775849at2"/>
<dbReference type="Gene3D" id="3.40.1190.20">
    <property type="match status" value="1"/>
</dbReference>
<comment type="activity regulation">
    <text evidence="12">Activated by a monovalent cation that binds near, but not in, the active site. The most likely occupant of the site in vivo is potassium. Ion binding induces a conformational change that may alter substrate affinity.</text>
</comment>
<dbReference type="UniPathway" id="UPA00916">
    <property type="reaction ID" value="UER00889"/>
</dbReference>
<dbReference type="InterPro" id="IPR002139">
    <property type="entry name" value="Ribo/fructo_kinase"/>
</dbReference>
<comment type="similarity">
    <text evidence="12">Belongs to the carbohydrate kinase PfkB family. Ribokinase subfamily.</text>
</comment>
<keyword evidence="9 12" id="KW-0460">Magnesium</keyword>
<dbReference type="GO" id="GO:0005829">
    <property type="term" value="C:cytosol"/>
    <property type="evidence" value="ECO:0007669"/>
    <property type="project" value="TreeGrafter"/>
</dbReference>
<dbReference type="PRINTS" id="PR00990">
    <property type="entry name" value="RIBOKINASE"/>
</dbReference>
<evidence type="ECO:0000256" key="3">
    <source>
        <dbReference type="ARBA" id="ARBA00016943"/>
    </source>
</evidence>
<feature type="binding site" evidence="12">
    <location>
        <position position="139"/>
    </location>
    <ligand>
        <name>substrate</name>
    </ligand>
</feature>
<evidence type="ECO:0000256" key="4">
    <source>
        <dbReference type="ARBA" id="ARBA00022679"/>
    </source>
</evidence>
<feature type="binding site" evidence="12">
    <location>
        <position position="236"/>
    </location>
    <ligand>
        <name>K(+)</name>
        <dbReference type="ChEBI" id="CHEBI:29103"/>
    </ligand>
</feature>
<feature type="binding site" evidence="12">
    <location>
        <position position="272"/>
    </location>
    <ligand>
        <name>K(+)</name>
        <dbReference type="ChEBI" id="CHEBI:29103"/>
    </ligand>
</feature>
<dbReference type="InterPro" id="IPR011611">
    <property type="entry name" value="PfkB_dom"/>
</dbReference>
<name>A0A1H8KT51_9FIRM</name>
<accession>A0A1H8KT51</accession>
<feature type="binding site" evidence="12">
    <location>
        <begin position="241"/>
        <end position="242"/>
    </location>
    <ligand>
        <name>ATP</name>
        <dbReference type="ChEBI" id="CHEBI:30616"/>
    </ligand>
</feature>
<proteinExistence type="inferred from homology"/>
<keyword evidence="12" id="KW-0963">Cytoplasm</keyword>
<sequence>MKKILVLGSLSTDFVAITDRRPNVGETVQGNEFFTTFGGKGANQAVAAARLNSNVVMLGKVGVDSFGEDILENLRKNSVDVKCVESVTSVSSGAALITIADSDNSIVYVPGANGKVDGEYVRKNKDTIEACDIAIAQNEVSEDAIEVLAEICIEAKIPFILNPAPYRELKASILEKATYLLPNESECKLLYPDLSIEEAVAKHPNKLVVTMGSKGVFFNDGKESHLVETFKVDAVDTTGAGDTFIGGFATGLVNNLSLEDSIILGNLSASESVTKMGAQGGMPRLEELKNNKNYKNKWKL</sequence>
<organism evidence="14 15">
    <name type="scientific">Peptostreptococcus russellii</name>
    <dbReference type="NCBI Taxonomy" id="215200"/>
    <lineage>
        <taxon>Bacteria</taxon>
        <taxon>Bacillati</taxon>
        <taxon>Bacillota</taxon>
        <taxon>Clostridia</taxon>
        <taxon>Peptostreptococcales</taxon>
        <taxon>Peptostreptococcaceae</taxon>
        <taxon>Peptostreptococcus</taxon>
    </lineage>
</organism>
<comment type="caution">
    <text evidence="12">Lacks conserved residue(s) required for the propagation of feature annotation.</text>
</comment>
<evidence type="ECO:0000256" key="11">
    <source>
        <dbReference type="ARBA" id="ARBA00023277"/>
    </source>
</evidence>
<evidence type="ECO:0000256" key="7">
    <source>
        <dbReference type="ARBA" id="ARBA00022777"/>
    </source>
</evidence>
<feature type="binding site" evidence="12">
    <location>
        <begin position="39"/>
        <end position="43"/>
    </location>
    <ligand>
        <name>substrate</name>
    </ligand>
</feature>
<feature type="binding site" evidence="12">
    <location>
        <position position="266"/>
    </location>
    <ligand>
        <name>ATP</name>
        <dbReference type="ChEBI" id="CHEBI:30616"/>
    </ligand>
</feature>
<dbReference type="GO" id="GO:0019303">
    <property type="term" value="P:D-ribose catabolic process"/>
    <property type="evidence" value="ECO:0007669"/>
    <property type="project" value="UniProtKB-UniRule"/>
</dbReference>
<comment type="pathway">
    <text evidence="12">Carbohydrate metabolism; D-ribose degradation; D-ribose 5-phosphate from beta-D-ribopyranose: step 2/2.</text>
</comment>
<dbReference type="STRING" id="215200.SAMN05216454_1433"/>
<dbReference type="AlphaFoldDB" id="A0A1H8KT51"/>
<keyword evidence="10 12" id="KW-0630">Potassium</keyword>
<comment type="cofactor">
    <cofactor evidence="12">
        <name>Mg(2+)</name>
        <dbReference type="ChEBI" id="CHEBI:18420"/>
    </cofactor>
    <text evidence="12">Requires a divalent cation, most likely magnesium in vivo, as an electrophilic catalyst to aid phosphoryl group transfer. It is the chelate of the metal and the nucleotide that is the actual substrate.</text>
</comment>
<keyword evidence="15" id="KW-1185">Reference proteome</keyword>
<evidence type="ECO:0000259" key="13">
    <source>
        <dbReference type="Pfam" id="PF00294"/>
    </source>
</evidence>
<comment type="catalytic activity">
    <reaction evidence="12">
        <text>D-ribose + ATP = D-ribose 5-phosphate + ADP + H(+)</text>
        <dbReference type="Rhea" id="RHEA:13697"/>
        <dbReference type="ChEBI" id="CHEBI:15378"/>
        <dbReference type="ChEBI" id="CHEBI:30616"/>
        <dbReference type="ChEBI" id="CHEBI:47013"/>
        <dbReference type="ChEBI" id="CHEBI:78346"/>
        <dbReference type="ChEBI" id="CHEBI:456216"/>
        <dbReference type="EC" id="2.7.1.15"/>
    </reaction>
</comment>
<gene>
    <name evidence="12" type="primary">rbsK</name>
    <name evidence="14" type="ORF">SAMN05216454_1433</name>
</gene>
<dbReference type="GO" id="GO:0005524">
    <property type="term" value="F:ATP binding"/>
    <property type="evidence" value="ECO:0007669"/>
    <property type="project" value="UniProtKB-UniRule"/>
</dbReference>
<feature type="binding site" evidence="12">
    <location>
        <position position="183"/>
    </location>
    <ligand>
        <name>ATP</name>
        <dbReference type="ChEBI" id="CHEBI:30616"/>
    </ligand>
</feature>
<dbReference type="GO" id="GO:0046872">
    <property type="term" value="F:metal ion binding"/>
    <property type="evidence" value="ECO:0007669"/>
    <property type="project" value="UniProtKB-KW"/>
</dbReference>
<feature type="binding site" evidence="12">
    <location>
        <position position="277"/>
    </location>
    <ligand>
        <name>K(+)</name>
        <dbReference type="ChEBI" id="CHEBI:29103"/>
    </ligand>
</feature>
<dbReference type="InterPro" id="IPR029056">
    <property type="entry name" value="Ribokinase-like"/>
</dbReference>
<feature type="binding site" evidence="12">
    <location>
        <position position="242"/>
    </location>
    <ligand>
        <name>substrate</name>
    </ligand>
</feature>
<dbReference type="InterPro" id="IPR011877">
    <property type="entry name" value="Ribokinase"/>
</dbReference>
<evidence type="ECO:0000256" key="9">
    <source>
        <dbReference type="ARBA" id="ARBA00022842"/>
    </source>
</evidence>
<dbReference type="InterPro" id="IPR002173">
    <property type="entry name" value="Carboh/pur_kinase_PfkB_CS"/>
</dbReference>
<dbReference type="SUPFAM" id="SSF53613">
    <property type="entry name" value="Ribokinase-like"/>
    <property type="match status" value="1"/>
</dbReference>
<evidence type="ECO:0000256" key="1">
    <source>
        <dbReference type="ARBA" id="ARBA00005380"/>
    </source>
</evidence>
<dbReference type="EC" id="2.7.1.15" evidence="2 12"/>
<evidence type="ECO:0000256" key="8">
    <source>
        <dbReference type="ARBA" id="ARBA00022840"/>
    </source>
</evidence>
<evidence type="ECO:0000256" key="6">
    <source>
        <dbReference type="ARBA" id="ARBA00022741"/>
    </source>
</evidence>
<evidence type="ECO:0000256" key="2">
    <source>
        <dbReference type="ARBA" id="ARBA00012035"/>
    </source>
</evidence>
<evidence type="ECO:0000256" key="5">
    <source>
        <dbReference type="ARBA" id="ARBA00022723"/>
    </source>
</evidence>
<dbReference type="NCBIfam" id="TIGR02152">
    <property type="entry name" value="D_ribokin_bact"/>
    <property type="match status" value="1"/>
</dbReference>
<feature type="binding site" evidence="12">
    <location>
        <position position="238"/>
    </location>
    <ligand>
        <name>K(+)</name>
        <dbReference type="ChEBI" id="CHEBI:29103"/>
    </ligand>
</feature>
<comment type="subunit">
    <text evidence="12">Homodimer.</text>
</comment>
<keyword evidence="7 12" id="KW-0418">Kinase</keyword>
<dbReference type="PROSITE" id="PS00584">
    <property type="entry name" value="PFKB_KINASES_2"/>
    <property type="match status" value="1"/>
</dbReference>
<reference evidence="14 15" key="1">
    <citation type="submission" date="2016-10" db="EMBL/GenBank/DDBJ databases">
        <authorList>
            <person name="de Groot N.N."/>
        </authorList>
    </citation>
    <scope>NUCLEOTIDE SEQUENCE [LARGE SCALE GENOMIC DNA]</scope>
    <source>
        <strain evidence="14 15">Calf135</strain>
    </source>
</reference>
<feature type="binding site" evidence="12">
    <location>
        <begin position="210"/>
        <end position="215"/>
    </location>
    <ligand>
        <name>ATP</name>
        <dbReference type="ChEBI" id="CHEBI:30616"/>
    </ligand>
</feature>
<dbReference type="PANTHER" id="PTHR10584">
    <property type="entry name" value="SUGAR KINASE"/>
    <property type="match status" value="1"/>
</dbReference>